<reference evidence="1" key="1">
    <citation type="journal article" date="2021" name="Nat. Commun.">
        <title>Genetic determinants of endophytism in the Arabidopsis root mycobiome.</title>
        <authorList>
            <person name="Mesny F."/>
            <person name="Miyauchi S."/>
            <person name="Thiergart T."/>
            <person name="Pickel B."/>
            <person name="Atanasova L."/>
            <person name="Karlsson M."/>
            <person name="Huettel B."/>
            <person name="Barry K.W."/>
            <person name="Haridas S."/>
            <person name="Chen C."/>
            <person name="Bauer D."/>
            <person name="Andreopoulos W."/>
            <person name="Pangilinan J."/>
            <person name="LaButti K."/>
            <person name="Riley R."/>
            <person name="Lipzen A."/>
            <person name="Clum A."/>
            <person name="Drula E."/>
            <person name="Henrissat B."/>
            <person name="Kohler A."/>
            <person name="Grigoriev I.V."/>
            <person name="Martin F.M."/>
            <person name="Hacquard S."/>
        </authorList>
    </citation>
    <scope>NUCLEOTIDE SEQUENCE</scope>
    <source>
        <strain evidence="1">MPI-CAGE-CH-0230</strain>
    </source>
</reference>
<dbReference type="AlphaFoldDB" id="A0A9P8Y739"/>
<evidence type="ECO:0000313" key="1">
    <source>
        <dbReference type="EMBL" id="KAH7031123.1"/>
    </source>
</evidence>
<keyword evidence="2" id="KW-1185">Reference proteome</keyword>
<accession>A0A9P8Y739</accession>
<organism evidence="1 2">
    <name type="scientific">Microdochium trichocladiopsis</name>
    <dbReference type="NCBI Taxonomy" id="1682393"/>
    <lineage>
        <taxon>Eukaryota</taxon>
        <taxon>Fungi</taxon>
        <taxon>Dikarya</taxon>
        <taxon>Ascomycota</taxon>
        <taxon>Pezizomycotina</taxon>
        <taxon>Sordariomycetes</taxon>
        <taxon>Xylariomycetidae</taxon>
        <taxon>Xylariales</taxon>
        <taxon>Microdochiaceae</taxon>
        <taxon>Microdochium</taxon>
    </lineage>
</organism>
<protein>
    <submittedName>
        <fullName evidence="1">Uncharacterized protein</fullName>
    </submittedName>
</protein>
<comment type="caution">
    <text evidence="1">The sequence shown here is derived from an EMBL/GenBank/DDBJ whole genome shotgun (WGS) entry which is preliminary data.</text>
</comment>
<name>A0A9P8Y739_9PEZI</name>
<gene>
    <name evidence="1" type="ORF">B0I36DRAFT_362865</name>
</gene>
<proteinExistence type="predicted"/>
<sequence length="197" mass="21708">MAAETSFHPRQLGAYLQLPCADIGRRRSELGGFEPPRTITLTSADFTALWPYVSNVWQVTRGSPTQSVARDWRCRYHRAPDASASTGKRRRLGNSAPRCKTRCSVVITQETVTVTFFGTHNHSMSTCDGDKLNDALRAAFRAYIADGFGAKPQLALEAWRGDAPSHELAKTAGLLKKADAQFLKNLTPKSCVPRPET</sequence>
<evidence type="ECO:0000313" key="2">
    <source>
        <dbReference type="Proteomes" id="UP000756346"/>
    </source>
</evidence>
<dbReference type="EMBL" id="JAGTJQ010000005">
    <property type="protein sequence ID" value="KAH7031123.1"/>
    <property type="molecule type" value="Genomic_DNA"/>
</dbReference>
<dbReference type="RefSeq" id="XP_046012803.1">
    <property type="nucleotide sequence ID" value="XM_046158719.1"/>
</dbReference>
<dbReference type="GeneID" id="70188265"/>
<dbReference type="Proteomes" id="UP000756346">
    <property type="component" value="Unassembled WGS sequence"/>
</dbReference>